<dbReference type="InterPro" id="IPR005021">
    <property type="entry name" value="Terminase_largesu-like"/>
</dbReference>
<protein>
    <submittedName>
        <fullName evidence="3">Terminase large subunit</fullName>
    </submittedName>
</protein>
<dbReference type="Proteomes" id="UP000575469">
    <property type="component" value="Unassembled WGS sequence"/>
</dbReference>
<dbReference type="GO" id="GO:0004519">
    <property type="term" value="F:endonuclease activity"/>
    <property type="evidence" value="ECO:0007669"/>
    <property type="project" value="InterPro"/>
</dbReference>
<evidence type="ECO:0000259" key="1">
    <source>
        <dbReference type="Pfam" id="PF03354"/>
    </source>
</evidence>
<evidence type="ECO:0000259" key="2">
    <source>
        <dbReference type="Pfam" id="PF20441"/>
    </source>
</evidence>
<dbReference type="PANTHER" id="PTHR41287:SF1">
    <property type="entry name" value="PROTEIN YMFN"/>
    <property type="match status" value="1"/>
</dbReference>
<gene>
    <name evidence="3" type="ORF">HGR00_02560</name>
</gene>
<reference evidence="3 4" key="1">
    <citation type="submission" date="2020-04" db="EMBL/GenBank/DDBJ databases">
        <title>Ralstonia insidiosa genome sequencing and assembly.</title>
        <authorList>
            <person name="Martins R.C.R."/>
            <person name="Perdigao-Neto L.V."/>
            <person name="Levin A.S.S."/>
            <person name="Costa S.F."/>
        </authorList>
    </citation>
    <scope>NUCLEOTIDE SEQUENCE [LARGE SCALE GENOMIC DNA]</scope>
    <source>
        <strain evidence="3 4">5047</strain>
    </source>
</reference>
<evidence type="ECO:0000313" key="3">
    <source>
        <dbReference type="EMBL" id="NMV36787.1"/>
    </source>
</evidence>
<dbReference type="InterPro" id="IPR046461">
    <property type="entry name" value="TerL_ATPase"/>
</dbReference>
<dbReference type="InterPro" id="IPR046462">
    <property type="entry name" value="TerL_nuclease"/>
</dbReference>
<accession>A0A848NUF7</accession>
<organism evidence="3 4">
    <name type="scientific">Ralstonia insidiosa</name>
    <dbReference type="NCBI Taxonomy" id="190721"/>
    <lineage>
        <taxon>Bacteria</taxon>
        <taxon>Pseudomonadati</taxon>
        <taxon>Pseudomonadota</taxon>
        <taxon>Betaproteobacteria</taxon>
        <taxon>Burkholderiales</taxon>
        <taxon>Burkholderiaceae</taxon>
        <taxon>Ralstonia</taxon>
    </lineage>
</organism>
<dbReference type="PANTHER" id="PTHR41287">
    <property type="match status" value="1"/>
</dbReference>
<sequence>MATKRKKPTSTSAPVDRATEYARTVCDGGLIAGPDVRAACARHLRDLEEGPARGLRWDLEAANRAIGFFEDVLCLNGGEFEGKSFDVLPWQAFVIGSLFGWKGSDSYRRFRVGYVETAKGSGKSPLAAGIGLYGLTADGESRAEIYAAATKKDQAQILFRDAIAMVDQSPLLANRLEKSGGAGREYNIAYLNTSSFFRPISADDGQSGPRPHIALLDEIHEHRGPHVVEMVRAGTKSRRQALIFMITNSGTDKRTVCWDYHDYGSKVCAGQIEDDSFFAFICSLDEGDDPFKDERCWPKANPSLEYGIPGYKYLREQVTQARGMPSKESTVRRLGFCQWTEAEAPWISGEVWMACQSKPAPTIEQLYGRSGVAGLDLSSTQDLTALVVALDPTEDDPYTRLVPFFWLPGDGLHDKADRDRVPYLAWRDAGHLSALPGRAINKLAVLQRLVEVCSMFDLREIAYDRWRIEDLKALIEQEGHSLPPLKPFGQGFKDMAPAIDEFERLLLDQQLLHDGNPVMTWCAANAVTMVDPAGNRKVAKERATGRVDGIVAAVMAVGCTLRADEESLPVIGGDYELMTV</sequence>
<comment type="caution">
    <text evidence="3">The sequence shown here is derived from an EMBL/GenBank/DDBJ whole genome shotgun (WGS) entry which is preliminary data.</text>
</comment>
<name>A0A848NUF7_9RALS</name>
<dbReference type="AlphaFoldDB" id="A0A848NUF7"/>
<feature type="domain" description="Terminase large subunit-like endonuclease" evidence="2">
    <location>
        <begin position="272"/>
        <end position="560"/>
    </location>
</feature>
<proteinExistence type="predicted"/>
<feature type="domain" description="Terminase large subunit-like ATPase" evidence="1">
    <location>
        <begin position="89"/>
        <end position="263"/>
    </location>
</feature>
<dbReference type="Pfam" id="PF03354">
    <property type="entry name" value="TerL_ATPase"/>
    <property type="match status" value="1"/>
</dbReference>
<dbReference type="InterPro" id="IPR027417">
    <property type="entry name" value="P-loop_NTPase"/>
</dbReference>
<dbReference type="Pfam" id="PF20441">
    <property type="entry name" value="TerL_nuclease"/>
    <property type="match status" value="1"/>
</dbReference>
<evidence type="ECO:0000313" key="4">
    <source>
        <dbReference type="Proteomes" id="UP000575469"/>
    </source>
</evidence>
<dbReference type="EMBL" id="JABBZM010000002">
    <property type="protein sequence ID" value="NMV36787.1"/>
    <property type="molecule type" value="Genomic_DNA"/>
</dbReference>
<dbReference type="Gene3D" id="3.40.50.300">
    <property type="entry name" value="P-loop containing nucleotide triphosphate hydrolases"/>
    <property type="match status" value="1"/>
</dbReference>